<organism evidence="1 2">
    <name type="scientific">Rhizophagus irregularis</name>
    <dbReference type="NCBI Taxonomy" id="588596"/>
    <lineage>
        <taxon>Eukaryota</taxon>
        <taxon>Fungi</taxon>
        <taxon>Fungi incertae sedis</taxon>
        <taxon>Mucoromycota</taxon>
        <taxon>Glomeromycotina</taxon>
        <taxon>Glomeromycetes</taxon>
        <taxon>Glomerales</taxon>
        <taxon>Glomeraceae</taxon>
        <taxon>Rhizophagus</taxon>
    </lineage>
</organism>
<gene>
    <name evidence="1" type="ORF">RhiirA1_506346</name>
</gene>
<name>A0A2N0QU68_9GLOM</name>
<reference evidence="1 2" key="2">
    <citation type="submission" date="2017-10" db="EMBL/GenBank/DDBJ databases">
        <title>Genome analyses suggest a sexual origin of heterokaryosis in a supposedly ancient asexual fungus.</title>
        <authorList>
            <person name="Corradi N."/>
            <person name="Sedzielewska K."/>
            <person name="Noel J."/>
            <person name="Charron P."/>
            <person name="Farinelli L."/>
            <person name="Marton T."/>
            <person name="Kruger M."/>
            <person name="Pelin A."/>
            <person name="Brachmann A."/>
            <person name="Corradi N."/>
        </authorList>
    </citation>
    <scope>NUCLEOTIDE SEQUENCE [LARGE SCALE GENOMIC DNA]</scope>
    <source>
        <strain evidence="1 2">A1</strain>
    </source>
</reference>
<dbReference type="Proteomes" id="UP000232688">
    <property type="component" value="Unassembled WGS sequence"/>
</dbReference>
<dbReference type="AlphaFoldDB" id="A0A2N0QU68"/>
<proteinExistence type="predicted"/>
<protein>
    <submittedName>
        <fullName evidence="1">Uncharacterized protein</fullName>
    </submittedName>
</protein>
<sequence length="274" mass="31827">MPLPTLLSKQDDARLENLVLSSTINNGWSFRWVENPSKNIKNTLIDIVQKDSFGVAVYFDGWKNAKKQEILGSVLVTSEGQVLVWGGEDKTFGIRMAGCISWPLLCSSSKDKESETSNNKKLLLDICKIIDSEVWWKEIRQLEKLLLPFYEALNKLQSENARLHDVLHSFGYFYKIWLTKIWGKNDFMFGNMVSSQEDGLFQVSNDNDDQDPERDIESSCEWRNLINEWIEMVDEDEQINQTNEENSENLEPLIERVMNLDQILRNNTHLLQKC</sequence>
<dbReference type="VEuPathDB" id="FungiDB:RhiirFUN_010888"/>
<dbReference type="VEuPathDB" id="FungiDB:RhiirFUN_010890"/>
<evidence type="ECO:0000313" key="1">
    <source>
        <dbReference type="EMBL" id="PKC54565.1"/>
    </source>
</evidence>
<dbReference type="VEuPathDB" id="FungiDB:RhiirA1_506346"/>
<evidence type="ECO:0000313" key="2">
    <source>
        <dbReference type="Proteomes" id="UP000232688"/>
    </source>
</evidence>
<comment type="caution">
    <text evidence="1">The sequence shown here is derived from an EMBL/GenBank/DDBJ whole genome shotgun (WGS) entry which is preliminary data.</text>
</comment>
<dbReference type="EMBL" id="LLXH01003167">
    <property type="protein sequence ID" value="PKC54565.1"/>
    <property type="molecule type" value="Genomic_DNA"/>
</dbReference>
<reference evidence="1 2" key="1">
    <citation type="submission" date="2017-10" db="EMBL/GenBank/DDBJ databases">
        <title>Extensive intraspecific genome diversity in a model arbuscular mycorrhizal fungus.</title>
        <authorList>
            <person name="Chen E.C.H."/>
            <person name="Morin E."/>
            <person name="Baudet D."/>
            <person name="Noel J."/>
            <person name="Ndikumana S."/>
            <person name="Charron P."/>
            <person name="St-Onge C."/>
            <person name="Giorgi J."/>
            <person name="Grigoriev I.V."/>
            <person name="Roux C."/>
            <person name="Martin F.M."/>
            <person name="Corradi N."/>
        </authorList>
    </citation>
    <scope>NUCLEOTIDE SEQUENCE [LARGE SCALE GENOMIC DNA]</scope>
    <source>
        <strain evidence="1 2">A1</strain>
    </source>
</reference>
<accession>A0A2N0QU68</accession>